<proteinExistence type="predicted"/>
<evidence type="ECO:0000313" key="4">
    <source>
        <dbReference type="EMBL" id="OGL98584.1"/>
    </source>
</evidence>
<evidence type="ECO:0000256" key="1">
    <source>
        <dbReference type="PROSITE-ProRule" id="PRU00339"/>
    </source>
</evidence>
<evidence type="ECO:0000313" key="5">
    <source>
        <dbReference type="Proteomes" id="UP000176501"/>
    </source>
</evidence>
<evidence type="ECO:0000256" key="2">
    <source>
        <dbReference type="SAM" id="MobiDB-lite"/>
    </source>
</evidence>
<dbReference type="PANTHER" id="PTHR37422">
    <property type="entry name" value="TEICHURONIC ACID BIOSYNTHESIS PROTEIN TUAE"/>
    <property type="match status" value="1"/>
</dbReference>
<feature type="transmembrane region" description="Helical" evidence="3">
    <location>
        <begin position="41"/>
        <end position="60"/>
    </location>
</feature>
<dbReference type="AlphaFoldDB" id="A0A1F7W919"/>
<dbReference type="InterPro" id="IPR051533">
    <property type="entry name" value="WaaL-like"/>
</dbReference>
<dbReference type="InterPro" id="IPR011990">
    <property type="entry name" value="TPR-like_helical_dom_sf"/>
</dbReference>
<gene>
    <name evidence="4" type="ORF">A2304_00650</name>
</gene>
<accession>A0A1F7W919</accession>
<dbReference type="EMBL" id="MGFE01000018">
    <property type="protein sequence ID" value="OGL98584.1"/>
    <property type="molecule type" value="Genomic_DNA"/>
</dbReference>
<organism evidence="4 5">
    <name type="scientific">Candidatus Uhrbacteria bacterium RIFOXYB2_FULL_57_15</name>
    <dbReference type="NCBI Taxonomy" id="1802422"/>
    <lineage>
        <taxon>Bacteria</taxon>
        <taxon>Candidatus Uhriibacteriota</taxon>
    </lineage>
</organism>
<feature type="region of interest" description="Disordered" evidence="2">
    <location>
        <begin position="782"/>
        <end position="801"/>
    </location>
</feature>
<feature type="transmembrane region" description="Helical" evidence="3">
    <location>
        <begin position="103"/>
        <end position="120"/>
    </location>
</feature>
<evidence type="ECO:0000256" key="3">
    <source>
        <dbReference type="SAM" id="Phobius"/>
    </source>
</evidence>
<dbReference type="Proteomes" id="UP000176501">
    <property type="component" value="Unassembled WGS sequence"/>
</dbReference>
<comment type="caution">
    <text evidence="4">The sequence shown here is derived from an EMBL/GenBank/DDBJ whole genome shotgun (WGS) entry which is preliminary data.</text>
</comment>
<feature type="transmembrane region" description="Helical" evidence="3">
    <location>
        <begin position="263"/>
        <end position="282"/>
    </location>
</feature>
<keyword evidence="3" id="KW-0472">Membrane</keyword>
<feature type="transmembrane region" description="Helical" evidence="3">
    <location>
        <begin position="132"/>
        <end position="156"/>
    </location>
</feature>
<keyword evidence="3" id="KW-0812">Transmembrane</keyword>
<feature type="transmembrane region" description="Helical" evidence="3">
    <location>
        <begin position="72"/>
        <end position="91"/>
    </location>
</feature>
<feature type="transmembrane region" description="Helical" evidence="3">
    <location>
        <begin position="176"/>
        <end position="197"/>
    </location>
</feature>
<dbReference type="InterPro" id="IPR019734">
    <property type="entry name" value="TPR_rpt"/>
</dbReference>
<feature type="transmembrane region" description="Helical" evidence="3">
    <location>
        <begin position="232"/>
        <end position="251"/>
    </location>
</feature>
<dbReference type="PROSITE" id="PS50005">
    <property type="entry name" value="TPR"/>
    <property type="match status" value="1"/>
</dbReference>
<dbReference type="PANTHER" id="PTHR37422:SF13">
    <property type="entry name" value="LIPOPOLYSACCHARIDE BIOSYNTHESIS PROTEIN PA4999-RELATED"/>
    <property type="match status" value="1"/>
</dbReference>
<dbReference type="Pfam" id="PF14559">
    <property type="entry name" value="TPR_19"/>
    <property type="match status" value="1"/>
</dbReference>
<name>A0A1F7W919_9BACT</name>
<feature type="repeat" description="TPR" evidence="1">
    <location>
        <begin position="730"/>
        <end position="763"/>
    </location>
</feature>
<keyword evidence="3" id="KW-1133">Transmembrane helix</keyword>
<protein>
    <submittedName>
        <fullName evidence="4">Uncharacterized protein</fullName>
    </submittedName>
</protein>
<feature type="transmembrane region" description="Helical" evidence="3">
    <location>
        <begin position="447"/>
        <end position="467"/>
    </location>
</feature>
<dbReference type="SUPFAM" id="SSF48452">
    <property type="entry name" value="TPR-like"/>
    <property type="match status" value="1"/>
</dbReference>
<keyword evidence="1" id="KW-0802">TPR repeat</keyword>
<reference evidence="4 5" key="1">
    <citation type="journal article" date="2016" name="Nat. Commun.">
        <title>Thousands of microbial genomes shed light on interconnected biogeochemical processes in an aquifer system.</title>
        <authorList>
            <person name="Anantharaman K."/>
            <person name="Brown C.T."/>
            <person name="Hug L.A."/>
            <person name="Sharon I."/>
            <person name="Castelle C.J."/>
            <person name="Probst A.J."/>
            <person name="Thomas B.C."/>
            <person name="Singh A."/>
            <person name="Wilkins M.J."/>
            <person name="Karaoz U."/>
            <person name="Brodie E.L."/>
            <person name="Williams K.H."/>
            <person name="Hubbard S.S."/>
            <person name="Banfield J.F."/>
        </authorList>
    </citation>
    <scope>NUCLEOTIDE SEQUENCE [LARGE SCALE GENOMIC DNA]</scope>
</reference>
<feature type="transmembrane region" description="Helical" evidence="3">
    <location>
        <begin position="12"/>
        <end position="29"/>
    </location>
</feature>
<feature type="transmembrane region" description="Helical" evidence="3">
    <location>
        <begin position="349"/>
        <end position="377"/>
    </location>
</feature>
<dbReference type="Gene3D" id="1.25.40.10">
    <property type="entry name" value="Tetratricopeptide repeat domain"/>
    <property type="match status" value="2"/>
</dbReference>
<sequence length="819" mass="88208">MKLTSLFGTVTRWSVYLLFVLIPVFFLPWTTNALEINKQFVLVLLALVALTAWLGSMVLTKRLQFRTGLMNLFPALFLAATFVSSLFSLAGYQTWVGQVSQEYVGFLTSAVLVLLLYVIMNATEAVEIQRNVLLCVLVSGAISGSLGVLAMLGWFNLPFDFAHASGFNTVGTLNGFAVYLTAVMFMGLAAWIVSSDTAGRVIPVGGKGLLMRVLIVLVTMTALVTALAVDFWVIWALNILGVLLIAVFAFVQSSAFPEPRRFAFPLVVLFVSVLLLFVRTPLRLSLPMVVSPSYGASWTIARSVLSEGVPRLLLGSGPGTFTIDYAKYHPVEVNQTVFWNLRFDRAKSYAITALATMGVVGLASWLLVMLAAGLSALSRLLKADRDSEAWKMAYVTFVGWMTLFVAHLLYSSNLTLTFLLWGLTGLIAAQTARATRAADFGHSPRMGLGFSFAFVIVAVGVLATLFITSDRYAAEVAFAKAVKLDRSGVDITGVVGELQYAVSRNGWSDVYARNLSSALLVQARQGVAAASGAELTPEQRAEISAQVAGAINAAKHATDIEPNNVSNWVVRGSIYRDVMSFVSNAEDFAAATFQQAIVLEPSNPSHQVNLGRVYLVVSDRAHLLLSAENEELAAAAAQSEVDQLANAEKALLAALQLKPDFGPAHYYLAATYERQGRVDDAISRLVALRNASPNDVGIGFQLAMLYIRGEHDDLARVELERILQVSPNYSNALWYLSALYERAGETDRAILMAERVADLNPGNSAVLRRVEALKAGKAAATIPPPVEEGTEGATAVDGSVTDASSVDGLGVVDTNAGND</sequence>